<evidence type="ECO:0000313" key="2">
    <source>
        <dbReference type="EMBL" id="AER55732.1"/>
    </source>
</evidence>
<accession>G7UQC0</accession>
<dbReference type="STRING" id="1045855.DSC_05405"/>
<keyword evidence="1" id="KW-1133">Transmembrane helix</keyword>
<dbReference type="Proteomes" id="UP000005870">
    <property type="component" value="Chromosome"/>
</dbReference>
<dbReference type="HOGENOM" id="CLU_1420405_0_0_6"/>
<keyword evidence="1" id="KW-0472">Membrane</keyword>
<proteinExistence type="predicted"/>
<reference evidence="2 3" key="1">
    <citation type="journal article" date="2012" name="J. Bacteriol.">
        <title>Complete Genome Sequence of the BTEX-Degrading Bacterium Pseudoxanthomonas spadix BD-a59.</title>
        <authorList>
            <person name="Lee S.H."/>
            <person name="Jin H.M."/>
            <person name="Lee H.J."/>
            <person name="Kim J.M."/>
            <person name="Jeon C.O."/>
        </authorList>
    </citation>
    <scope>NUCLEOTIDE SEQUENCE [LARGE SCALE GENOMIC DNA]</scope>
    <source>
        <strain evidence="2 3">BD-a59</strain>
    </source>
</reference>
<feature type="transmembrane region" description="Helical" evidence="1">
    <location>
        <begin position="26"/>
        <end position="52"/>
    </location>
</feature>
<feature type="transmembrane region" description="Helical" evidence="1">
    <location>
        <begin position="73"/>
        <end position="89"/>
    </location>
</feature>
<keyword evidence="3" id="KW-1185">Reference proteome</keyword>
<protein>
    <recommendedName>
        <fullName evidence="4">Transmembrane protein</fullName>
    </recommendedName>
</protein>
<evidence type="ECO:0008006" key="4">
    <source>
        <dbReference type="Google" id="ProtNLM"/>
    </source>
</evidence>
<dbReference type="AlphaFoldDB" id="G7UQC0"/>
<organism evidence="2 3">
    <name type="scientific">Pseudoxanthomonas spadix (strain BD-a59)</name>
    <dbReference type="NCBI Taxonomy" id="1045855"/>
    <lineage>
        <taxon>Bacteria</taxon>
        <taxon>Pseudomonadati</taxon>
        <taxon>Pseudomonadota</taxon>
        <taxon>Gammaproteobacteria</taxon>
        <taxon>Lysobacterales</taxon>
        <taxon>Lysobacteraceae</taxon>
        <taxon>Pseudoxanthomonas</taxon>
    </lineage>
</organism>
<evidence type="ECO:0000256" key="1">
    <source>
        <dbReference type="SAM" id="Phobius"/>
    </source>
</evidence>
<dbReference type="OrthoDB" id="5987775at2"/>
<dbReference type="RefSeq" id="WP_014159909.1">
    <property type="nucleotide sequence ID" value="NC_016147.2"/>
</dbReference>
<name>G7UQC0_PSEUP</name>
<evidence type="ECO:0000313" key="3">
    <source>
        <dbReference type="Proteomes" id="UP000005870"/>
    </source>
</evidence>
<sequence>MHPAIADTLSRLPLLYSQALRPRQRALAVAALASSALVAVGCNPLAAVALVLTWFEYLCQQRWTMAGENPRATLARALACVAFAWLSTAEGMGDAAWGLGAFILVQTVLALRGTLKLRATFLRDVAQASASVPAHELMRACRNDRTLVESWLAGEAHLAVQAEAALQAAGLRLFRLRSPAPVVGEGEGSAR</sequence>
<keyword evidence="1" id="KW-0812">Transmembrane</keyword>
<feature type="transmembrane region" description="Helical" evidence="1">
    <location>
        <begin position="95"/>
        <end position="115"/>
    </location>
</feature>
<dbReference type="KEGG" id="psd:DSC_05405"/>
<dbReference type="EMBL" id="CP003093">
    <property type="protein sequence ID" value="AER55732.1"/>
    <property type="molecule type" value="Genomic_DNA"/>
</dbReference>
<gene>
    <name evidence="2" type="ordered locus">DSC_05405</name>
</gene>